<evidence type="ECO:0000313" key="1">
    <source>
        <dbReference type="EMBL" id="QDX93583.1"/>
    </source>
</evidence>
<accession>A0A518V9E3</accession>
<proteinExistence type="predicted"/>
<name>A0A518V9E3_BRELA</name>
<evidence type="ECO:0000313" key="2">
    <source>
        <dbReference type="Proteomes" id="UP000319432"/>
    </source>
</evidence>
<organism evidence="1 2">
    <name type="scientific">Brevibacillus laterosporus</name>
    <name type="common">Bacillus laterosporus</name>
    <dbReference type="NCBI Taxonomy" id="1465"/>
    <lineage>
        <taxon>Bacteria</taxon>
        <taxon>Bacillati</taxon>
        <taxon>Bacillota</taxon>
        <taxon>Bacilli</taxon>
        <taxon>Bacillales</taxon>
        <taxon>Paenibacillaceae</taxon>
        <taxon>Brevibacillus</taxon>
    </lineage>
</organism>
<protein>
    <submittedName>
        <fullName evidence="1">Uncharacterized protein</fullName>
    </submittedName>
</protein>
<gene>
    <name evidence="1" type="ORF">EEL30_15535</name>
</gene>
<sequence length="122" mass="13992">MMTREEIGAIRERAEDATVVVPIQTEIGNSGYGMHNAVVNAYHTDEQFIIREDIPKLLAEIERLQTNWRRLKEYVEGWRDKAFADHEAIEGEGARYFYGGRSGALTNVQDMINALEWEGEEC</sequence>
<dbReference type="EMBL" id="CP033464">
    <property type="protein sequence ID" value="QDX93583.1"/>
    <property type="molecule type" value="Genomic_DNA"/>
</dbReference>
<keyword evidence="2" id="KW-1185">Reference proteome</keyword>
<dbReference type="Proteomes" id="UP000319432">
    <property type="component" value="Chromosome"/>
</dbReference>
<reference evidence="1 2" key="1">
    <citation type="submission" date="2018-11" db="EMBL/GenBank/DDBJ databases">
        <title>Phylogenetic determinants of toxin gene distribution in genomes of Brevibacillus laterosporus.</title>
        <authorList>
            <person name="Glare T.R."/>
            <person name="Durrant A."/>
            <person name="Berry C."/>
            <person name="Palma L."/>
            <person name="Ormskirk M."/>
            <person name="Cox M.O."/>
        </authorList>
    </citation>
    <scope>NUCLEOTIDE SEQUENCE [LARGE SCALE GENOMIC DNA]</scope>
    <source>
        <strain evidence="1 2">1821L</strain>
    </source>
</reference>
<dbReference type="OrthoDB" id="10006587at2"/>
<dbReference type="AlphaFoldDB" id="A0A518V9E3"/>